<sequence length="260" mass="30671">MLFFYHKSVAFVTNQLCLIYFNGYSDIPLFGTILFVCYNLTMTFLISHQANLRAWYIVLWILDGIWHGVVTFFIPFFCLAGGNLYAEAIFYETKNNSYRIYDFTMIGNASFVYLWIAVTLRSTIWTRDFNMMLIMSHIGTTLNVVILFLFQTFVPSTSNEYQRYAQLCRSPAFWFAFPLTVFIANIPGLIWRLASDTWWTIRIELKNLPKKNKRKSYLNNPLVWLKAFVFGQTEENESILQKNENDINTFKEQINHSYQP</sequence>
<keyword evidence="2" id="KW-0479">Metal-binding</keyword>
<feature type="domain" description="P-type ATPase C-terminal" evidence="5">
    <location>
        <begin position="51"/>
        <end position="199"/>
    </location>
</feature>
<keyword evidence="4" id="KW-0812">Transmembrane</keyword>
<dbReference type="GO" id="GO:0005886">
    <property type="term" value="C:plasma membrane"/>
    <property type="evidence" value="ECO:0007669"/>
    <property type="project" value="TreeGrafter"/>
</dbReference>
<feature type="transmembrane region" description="Helical" evidence="4">
    <location>
        <begin position="27"/>
        <end position="46"/>
    </location>
</feature>
<dbReference type="GO" id="GO:0046872">
    <property type="term" value="F:metal ion binding"/>
    <property type="evidence" value="ECO:0007669"/>
    <property type="project" value="UniProtKB-KW"/>
</dbReference>
<feature type="transmembrane region" description="Helical" evidence="4">
    <location>
        <begin position="132"/>
        <end position="153"/>
    </location>
</feature>
<evidence type="ECO:0000259" key="5">
    <source>
        <dbReference type="Pfam" id="PF16212"/>
    </source>
</evidence>
<keyword evidence="4" id="KW-1133">Transmembrane helix</keyword>
<comment type="subcellular location">
    <subcellularLocation>
        <location evidence="1">Membrane</location>
        <topology evidence="1">Multi-pass membrane protein</topology>
    </subcellularLocation>
</comment>
<dbReference type="PANTHER" id="PTHR24092:SF216">
    <property type="entry name" value="P-TYPE PHOSPHOLIPID TRANSPORTER"/>
    <property type="match status" value="1"/>
</dbReference>
<proteinExistence type="predicted"/>
<dbReference type="AlphaFoldDB" id="A0A430QDY8"/>
<evidence type="ECO:0000256" key="2">
    <source>
        <dbReference type="ARBA" id="ARBA00022723"/>
    </source>
</evidence>
<gene>
    <name evidence="6" type="ORF">DC041_0005090</name>
</gene>
<keyword evidence="7" id="KW-1185">Reference proteome</keyword>
<dbReference type="EMBL" id="QMKO01001883">
    <property type="protein sequence ID" value="RTG85951.1"/>
    <property type="molecule type" value="Genomic_DNA"/>
</dbReference>
<evidence type="ECO:0000313" key="7">
    <source>
        <dbReference type="Proteomes" id="UP000290809"/>
    </source>
</evidence>
<evidence type="ECO:0000313" key="6">
    <source>
        <dbReference type="EMBL" id="RTG85951.1"/>
    </source>
</evidence>
<evidence type="ECO:0000256" key="3">
    <source>
        <dbReference type="ARBA" id="ARBA00022842"/>
    </source>
</evidence>
<dbReference type="GO" id="GO:0140326">
    <property type="term" value="F:ATPase-coupled intramembrane lipid transporter activity"/>
    <property type="evidence" value="ECO:0007669"/>
    <property type="project" value="TreeGrafter"/>
</dbReference>
<accession>A0A430QDY8</accession>
<dbReference type="Pfam" id="PF16212">
    <property type="entry name" value="PhoLip_ATPase_C"/>
    <property type="match status" value="1"/>
</dbReference>
<name>A0A430QDY8_SCHBO</name>
<feature type="transmembrane region" description="Helical" evidence="4">
    <location>
        <begin position="58"/>
        <end position="86"/>
    </location>
</feature>
<dbReference type="STRING" id="6184.A0A430QDY8"/>
<feature type="transmembrane region" description="Helical" evidence="4">
    <location>
        <begin position="173"/>
        <end position="194"/>
    </location>
</feature>
<feature type="transmembrane region" description="Helical" evidence="4">
    <location>
        <begin position="98"/>
        <end position="120"/>
    </location>
</feature>
<reference evidence="6 7" key="1">
    <citation type="journal article" date="2019" name="PLoS Pathog.">
        <title>Genome sequence of the bovine parasite Schistosoma bovis Tanzania.</title>
        <authorList>
            <person name="Oey H."/>
            <person name="Zakrzewski M."/>
            <person name="Gobert G."/>
            <person name="Gravermann K."/>
            <person name="Stoye J."/>
            <person name="Jones M."/>
            <person name="Mcmanus D."/>
            <person name="Krause L."/>
        </authorList>
    </citation>
    <scope>NUCLEOTIDE SEQUENCE [LARGE SCALE GENOMIC DNA]</scope>
    <source>
        <strain evidence="6 7">TAN1997</strain>
    </source>
</reference>
<dbReference type="PANTHER" id="PTHR24092">
    <property type="entry name" value="PROBABLE PHOSPHOLIPID-TRANSPORTING ATPASE"/>
    <property type="match status" value="1"/>
</dbReference>
<dbReference type="InterPro" id="IPR032630">
    <property type="entry name" value="P_typ_ATPase_c"/>
</dbReference>
<protein>
    <recommendedName>
        <fullName evidence="5">P-type ATPase C-terminal domain-containing protein</fullName>
    </recommendedName>
</protein>
<comment type="caution">
    <text evidence="6">The sequence shown here is derived from an EMBL/GenBank/DDBJ whole genome shotgun (WGS) entry which is preliminary data.</text>
</comment>
<evidence type="ECO:0000256" key="4">
    <source>
        <dbReference type="SAM" id="Phobius"/>
    </source>
</evidence>
<organism evidence="6 7">
    <name type="scientific">Schistosoma bovis</name>
    <name type="common">Blood fluke</name>
    <dbReference type="NCBI Taxonomy" id="6184"/>
    <lineage>
        <taxon>Eukaryota</taxon>
        <taxon>Metazoa</taxon>
        <taxon>Spiralia</taxon>
        <taxon>Lophotrochozoa</taxon>
        <taxon>Platyhelminthes</taxon>
        <taxon>Trematoda</taxon>
        <taxon>Digenea</taxon>
        <taxon>Strigeidida</taxon>
        <taxon>Schistosomatoidea</taxon>
        <taxon>Schistosomatidae</taxon>
        <taxon>Schistosoma</taxon>
    </lineage>
</organism>
<dbReference type="Proteomes" id="UP000290809">
    <property type="component" value="Unassembled WGS sequence"/>
</dbReference>
<dbReference type="GO" id="GO:0045332">
    <property type="term" value="P:phospholipid translocation"/>
    <property type="evidence" value="ECO:0007669"/>
    <property type="project" value="TreeGrafter"/>
</dbReference>
<keyword evidence="3" id="KW-0460">Magnesium</keyword>
<evidence type="ECO:0000256" key="1">
    <source>
        <dbReference type="ARBA" id="ARBA00004141"/>
    </source>
</evidence>
<keyword evidence="4" id="KW-0472">Membrane</keyword>